<dbReference type="InterPro" id="IPR023351">
    <property type="entry name" value="YppE-like_sf"/>
</dbReference>
<evidence type="ECO:0000313" key="2">
    <source>
        <dbReference type="Proteomes" id="UP000297982"/>
    </source>
</evidence>
<proteinExistence type="predicted"/>
<dbReference type="Pfam" id="PF08807">
    <property type="entry name" value="DUF1798"/>
    <property type="match status" value="1"/>
</dbReference>
<dbReference type="RefSeq" id="WP_135326961.1">
    <property type="nucleotide sequence ID" value="NZ_SRJC01000001.1"/>
</dbReference>
<name>A0A4Z0H5S9_9BACI</name>
<organism evidence="1 2">
    <name type="scientific">Halobacillus salinus</name>
    <dbReference type="NCBI Taxonomy" id="192814"/>
    <lineage>
        <taxon>Bacteria</taxon>
        <taxon>Bacillati</taxon>
        <taxon>Bacillota</taxon>
        <taxon>Bacilli</taxon>
        <taxon>Bacillales</taxon>
        <taxon>Bacillaceae</taxon>
        <taxon>Halobacillus</taxon>
    </lineage>
</organism>
<reference evidence="1 2" key="1">
    <citation type="journal article" date="2003" name="Int. J. Syst. Evol. Microbiol.">
        <title>Halobacillus salinus sp. nov., isolated from a salt lake on the coast of the East Sea in Korea.</title>
        <authorList>
            <person name="Yoon J.H."/>
            <person name="Kang K.H."/>
            <person name="Park Y.H."/>
        </authorList>
    </citation>
    <scope>NUCLEOTIDE SEQUENCE [LARGE SCALE GENOMIC DNA]</scope>
    <source>
        <strain evidence="1 2">HSL-3</strain>
    </source>
</reference>
<dbReference type="Gene3D" id="1.20.120.440">
    <property type="entry name" value="YppE-like"/>
    <property type="match status" value="1"/>
</dbReference>
<evidence type="ECO:0000313" key="1">
    <source>
        <dbReference type="EMBL" id="TGB04566.1"/>
    </source>
</evidence>
<keyword evidence="2" id="KW-1185">Reference proteome</keyword>
<dbReference type="SUPFAM" id="SSF140415">
    <property type="entry name" value="YppE-like"/>
    <property type="match status" value="1"/>
</dbReference>
<dbReference type="AlphaFoldDB" id="A0A4Z0H5S9"/>
<dbReference type="EMBL" id="SRJC01000001">
    <property type="protein sequence ID" value="TGB04566.1"/>
    <property type="molecule type" value="Genomic_DNA"/>
</dbReference>
<comment type="caution">
    <text evidence="1">The sequence shown here is derived from an EMBL/GenBank/DDBJ whole genome shotgun (WGS) entry which is preliminary data.</text>
</comment>
<sequence>MELQRETEQLKQIIEERHKLFINSEGPVDKTDRELFERVKEETKPMFDLNNSWLENAEVFVKNRHTSVHPNQVKSTHENIEMIILHSYYLDVHRKRFKELYQSVHYVLDMILDDINKNQEV</sequence>
<protein>
    <submittedName>
        <fullName evidence="1">DUF1798 family protein</fullName>
    </submittedName>
</protein>
<dbReference type="InterPro" id="IPR014913">
    <property type="entry name" value="YppE-like"/>
</dbReference>
<accession>A0A4Z0H5S9</accession>
<dbReference type="STRING" id="192814.GCA_900166575_01628"/>
<dbReference type="Proteomes" id="UP000297982">
    <property type="component" value="Unassembled WGS sequence"/>
</dbReference>
<gene>
    <name evidence="1" type="ORF">E4663_06120</name>
</gene>